<dbReference type="EMBL" id="SIHO01000002">
    <property type="protein sequence ID" value="TFU03180.1"/>
    <property type="molecule type" value="Genomic_DNA"/>
</dbReference>
<evidence type="ECO:0000313" key="4">
    <source>
        <dbReference type="Proteomes" id="UP000297737"/>
    </source>
</evidence>
<dbReference type="PANTHER" id="PTHR44196:SF1">
    <property type="entry name" value="DEHYDROGENASE_REDUCTASE SDR FAMILY MEMBER 7B"/>
    <property type="match status" value="1"/>
</dbReference>
<dbReference type="Proteomes" id="UP000297737">
    <property type="component" value="Unassembled WGS sequence"/>
</dbReference>
<evidence type="ECO:0000313" key="3">
    <source>
        <dbReference type="EMBL" id="TFU03180.1"/>
    </source>
</evidence>
<dbReference type="NCBIfam" id="NF005489">
    <property type="entry name" value="PRK07102.1"/>
    <property type="match status" value="1"/>
</dbReference>
<organism evidence="3 4">
    <name type="scientific">Glacieibacterium arshaanense</name>
    <dbReference type="NCBI Taxonomy" id="2511025"/>
    <lineage>
        <taxon>Bacteria</taxon>
        <taxon>Pseudomonadati</taxon>
        <taxon>Pseudomonadota</taxon>
        <taxon>Alphaproteobacteria</taxon>
        <taxon>Sphingomonadales</taxon>
        <taxon>Sphingosinicellaceae</taxon>
        <taxon>Glacieibacterium</taxon>
    </lineage>
</organism>
<keyword evidence="4" id="KW-1185">Reference proteome</keyword>
<evidence type="ECO:0000256" key="2">
    <source>
        <dbReference type="ARBA" id="ARBA00023002"/>
    </source>
</evidence>
<name>A0A4Y9EN93_9SPHN</name>
<accession>A0A4Y9EN93</accession>
<dbReference type="PANTHER" id="PTHR44196">
    <property type="entry name" value="DEHYDROGENASE/REDUCTASE SDR FAMILY MEMBER 7B"/>
    <property type="match status" value="1"/>
</dbReference>
<comment type="similarity">
    <text evidence="1">Belongs to the short-chain dehydrogenases/reductases (SDR) family.</text>
</comment>
<dbReference type="PRINTS" id="PR00081">
    <property type="entry name" value="GDHRDH"/>
</dbReference>
<dbReference type="InterPro" id="IPR036291">
    <property type="entry name" value="NAD(P)-bd_dom_sf"/>
</dbReference>
<dbReference type="RefSeq" id="WP_135245772.1">
    <property type="nucleotide sequence ID" value="NZ_SIHO01000002.1"/>
</dbReference>
<proteinExistence type="inferred from homology"/>
<dbReference type="InterPro" id="IPR002347">
    <property type="entry name" value="SDR_fam"/>
</dbReference>
<dbReference type="SUPFAM" id="SSF51735">
    <property type="entry name" value="NAD(P)-binding Rossmann-fold domains"/>
    <property type="match status" value="1"/>
</dbReference>
<dbReference type="Pfam" id="PF00106">
    <property type="entry name" value="adh_short"/>
    <property type="match status" value="1"/>
</dbReference>
<reference evidence="3 4" key="1">
    <citation type="submission" date="2019-02" db="EMBL/GenBank/DDBJ databases">
        <title>Polymorphobacter sp. isolated from the lake at the Tibet of China.</title>
        <authorList>
            <person name="Li A."/>
        </authorList>
    </citation>
    <scope>NUCLEOTIDE SEQUENCE [LARGE SCALE GENOMIC DNA]</scope>
    <source>
        <strain evidence="3 4">DJ1R-1</strain>
    </source>
</reference>
<gene>
    <name evidence="3" type="ORF">EUV02_08270</name>
</gene>
<protein>
    <submittedName>
        <fullName evidence="3">SDR family oxidoreductase</fullName>
    </submittedName>
</protein>
<sequence>MNEIKHPVLIIAAGSDIGAALAQGYASRGCELILTARDPATLATLSSDLELRHRVGVKLVACDVVTTDPDAFFDSLGVVPGTVVMVAGLLGDQAQAAVDTAQANAIMATNYNGPARLLLAAARRMTSGTIIGISSVAGDRGRASNFVYGSAKAGFSAFLSGLRNAHFKAGLHVLTVKPGFVATKMTAGMDLPPLLTAQPRDVAEAIIKAQLGGRNVIYTKSLWWLIMTIIRHIPEAIFKRLSL</sequence>
<dbReference type="GO" id="GO:0016020">
    <property type="term" value="C:membrane"/>
    <property type="evidence" value="ECO:0007669"/>
    <property type="project" value="TreeGrafter"/>
</dbReference>
<dbReference type="AlphaFoldDB" id="A0A4Y9EN93"/>
<dbReference type="Gene3D" id="3.40.50.720">
    <property type="entry name" value="NAD(P)-binding Rossmann-like Domain"/>
    <property type="match status" value="1"/>
</dbReference>
<dbReference type="OrthoDB" id="335726at2"/>
<comment type="caution">
    <text evidence="3">The sequence shown here is derived from an EMBL/GenBank/DDBJ whole genome shotgun (WGS) entry which is preliminary data.</text>
</comment>
<dbReference type="CDD" id="cd05233">
    <property type="entry name" value="SDR_c"/>
    <property type="match status" value="1"/>
</dbReference>
<keyword evidence="2" id="KW-0560">Oxidoreductase</keyword>
<dbReference type="GO" id="GO:0016491">
    <property type="term" value="F:oxidoreductase activity"/>
    <property type="evidence" value="ECO:0007669"/>
    <property type="project" value="UniProtKB-KW"/>
</dbReference>
<evidence type="ECO:0000256" key="1">
    <source>
        <dbReference type="ARBA" id="ARBA00006484"/>
    </source>
</evidence>